<dbReference type="GO" id="GO:0043531">
    <property type="term" value="F:ADP binding"/>
    <property type="evidence" value="ECO:0007669"/>
    <property type="project" value="InterPro"/>
</dbReference>
<sequence length="2629" mass="297405">MTDCKNPEQFVCISCVEDVRYSFVSHLSDALRRNGISVFIDTDDLLSKEAQEKVGRARVSVMVFPGNRKVFLEKLVEVLKCQKDDDQVVLPVLYGDSPSLRGEWLSALELSGLSPVYQSSKECSDSQLVDEIVRNVNEKLLFVGRIGIYSKLLEIENMINKQPLGIRCVGIWGMTGIGKTTLAKAVFDQVSGGFDVCCFIQDYDKATRENRVHRILVEQLMKDQPGNSGTSTRLRLRRDKLNNKRVLVVLDDVRNPLVAESFLEEYSWFGPESLIVITSIDKQVFRLCRINQIYEVRALNEKDALQLFMLCASINDTGEQNLQELVMKVIKYANGNPLALTIYGEELKGKKTLVEMETAFLELKKRPPLKFVDAIKSSYDTLNDSEKNIFLDIACFFQGENVDYVMQLLEGCGFFPRVGIDVLVEKCLVTVSENQVRMHNLIQDLVREVILKGETVQMEMRSRLWEPRTIRYLLEDNGHTENGEPKTTVKCVQGAEEIEGIYLDTSYLNFDVNPAAFENMLNLRLLKIYCSNPEIHPVISFPKGFLQSLPNELRLLHWENYPLQSFPRNFDPRHLVEINMPHSQLKELWGGTKNLEMLKTIKLCHSTQLVDIDDLIKAPNLERIDLQGCTKLQTFPPTGQLLHLRVVNLSGCTEIQNFPEVPPNIETLNLQGTGISKLSFSIVKTNGRDGEELVNFVAEFSGLSDSLKLERLTSLVKSSSSSPDVDKLICLELKGCYRLESLPNMFNLEFLKVLDLSGCSKLETIQGFPRNLKELYLGGTAVKEVPQLPQSLELLNAHGCVSLKSISVDSKQLPMHYTLSNCFDLSPQVVKDFLVKAVANVKHMPRERQQELNKALAFSFCVPSHANPNFTLDLQPGSSVMTRLTSSLRSTLVGFTILVEVAFPEDFFDATGFGISCVCRWKNKKGHSHRVEKTFHYWAPGEAIEKLKKDHIFVFCDVKMRPSTADGNDPDILADLVVFEFFTVSKPKKRLDDSCTVKRCGVYVITAATTNTSLKMSSPVLSSDPLNFSSNEVEEVLRFRYDGLHEIDKALFLYIACLFNDEDADVVAPLTASIDFGVSSGIKVLANRSLIHLSSNGEIVMHSLLRKFGKEILGRRSMQPDSSKDLTQDAEKVYVASSSSPNWKNDVFPSFCGRDVRKSLLSHFFASLEKKLINVFNDNGIERGQHIGPSILQAIRGSSISVVVLSKNYCSSTWCLNELVEIMSCRENMGQRVIPIFYYVDPSDVRNQTGEFGLAFQKVCENKTEDVKQRYCRALYDISTISGYCSQTWGSEADMIATVTDAISDELNITISKDLGDFVGIEDHISAMMPLLCLELEEVRMVGIWGPSGIGKSTIARALFNRLARQFQRCIFVDKGFADESFENSRRANLDDYGTKLHLQTQFLSEILGQKYVKVHNLGMVEERLKDHKVLIILDDASSLVLLDALVGKTRWFGLGSRIVVVTKDIRLLKSHGIDYIYEVGFPSEKQALMMFCQYAFRHKFPPNDYTELVAEFVQLAGNRPLDLNVLGLTLRGRNKEQWMNMLHRLRNSLTGGIEKTLGVRRESLTEDDEDLPPLSPFPMASYSSHNWKYHVYMSFCGQDVCKSFLSHFLKELNSKSIITFVENEMDVRQPSNALPIQAMRESRISIVMISSKYASSTRLLNELVEITKCKEELTQKLIPIFYDVEPLDVRKQTGEFGMHFNETCNRKTEDVKQQWRQALIHIATLSGFYSRQWDNEAEMIEKIVNDISDTLSCTPSINFSDLVGIKSHIATMNSLLCLESEEVMMAGIWGPPGIGKTTIARALFSNLASKFQRSAFMVISNDYTRTNLDDYGVKLHFQTLFLSKILGQKDIRIDHLGVLEERLKDQKVLIILDDVDDLRVLDALVGQTRWFGSGSRIIVITKDKGLLKSHGIDNVYKVNLPSKKKALRIFCRSAFRQNHPPDGFTELANKVTETVGNLPLGLKVLGSSLRGRDKKEWMDILPRISDNLYGEIEKILRVGYDRLEDHDKFIFLHIACLFNYDTVEAVTQLLADSGLNVALGLTSLAEKSLIHITEHGNITMDRWQQNLGRDIVRMESSHEPGGRRFLVDSLDICDVLVNNTGTESVSGISLDMSEINELHISERGFNGMRNLMFLKFYTNLWNKEVKVHLPDGLDYLSRKLRLLHWESFPMRCMPPNFCPENLVELVMEASKLEMLWSGIQPLGRLKCMSLRGSLHLREISDLSNATTLEKLDLGGCSSLTMLPSSIRNLHDLRDLDMEGCIELEALPTDINLESLYCLNLKGCSQLKSFPEISRNISDLYLDGTAIEEVPWWIENLSRLSYLSMNGCNKLKKISPNISKLKLLVEVDFSECEALTEDSWENHPEEISASLLRVNMSYNSFERLPETWTSIQPKDLILNNCRNLVSLPELPASLSMLTANNCESLENLYGSFRYPHTALQFINCFKLNQQARDLILQSGCAYAILPGGEVPAQFTHRTDGSFLTISLPESSLSKKFPSFKACIMVESRSNWFYFGVIWAVKGGTDKIDFSCLTNTPSTRDHLIVFNCEFSPDDSPAELDYSNLQFEFFCLDHRKELMKIKECGVQLLEEVSSSVNSSSKRSENEYRDNAGESNAEESRSSKRTRASIDD</sequence>
<dbReference type="FunFam" id="3.40.50.10140:FF:000007">
    <property type="entry name" value="Disease resistance protein (TIR-NBS-LRR class)"/>
    <property type="match status" value="2"/>
</dbReference>
<evidence type="ECO:0000256" key="9">
    <source>
        <dbReference type="ARBA" id="ARBA00047304"/>
    </source>
</evidence>
<dbReference type="InterPro" id="IPR011713">
    <property type="entry name" value="Leu-rich_rpt_3"/>
</dbReference>
<dbReference type="FunFam" id="3.40.50.300:FF:001002">
    <property type="entry name" value="Disease resistance protein (TIR-NBS-LRR class)"/>
    <property type="match status" value="2"/>
</dbReference>
<dbReference type="GO" id="GO:0005524">
    <property type="term" value="F:ATP binding"/>
    <property type="evidence" value="ECO:0007669"/>
    <property type="project" value="UniProtKB-KW"/>
</dbReference>
<dbReference type="GO" id="GO:0006952">
    <property type="term" value="P:defense response"/>
    <property type="evidence" value="ECO:0007669"/>
    <property type="project" value="UniProtKB-KW"/>
</dbReference>
<dbReference type="GO" id="GO:0061809">
    <property type="term" value="F:NAD+ nucleosidase activity, cyclic ADP-ribose generating"/>
    <property type="evidence" value="ECO:0007669"/>
    <property type="project" value="UniProtKB-EC"/>
</dbReference>
<keyword evidence="2" id="KW-0433">Leucine-rich repeat</keyword>
<evidence type="ECO:0000256" key="6">
    <source>
        <dbReference type="ARBA" id="ARBA00022821"/>
    </source>
</evidence>
<dbReference type="FunFam" id="3.80.10.10:FF:000386">
    <property type="entry name" value="Disease resistance protein RPS4"/>
    <property type="match status" value="1"/>
</dbReference>
<keyword evidence="7" id="KW-0067">ATP-binding</keyword>
<dbReference type="InterPro" id="IPR003593">
    <property type="entry name" value="AAA+_ATPase"/>
</dbReference>
<dbReference type="SUPFAM" id="SSF52058">
    <property type="entry name" value="L domain-like"/>
    <property type="match status" value="2"/>
</dbReference>
<comment type="catalytic activity">
    <reaction evidence="9">
        <text>NAD(+) + H2O = ADP-D-ribose + nicotinamide + H(+)</text>
        <dbReference type="Rhea" id="RHEA:16301"/>
        <dbReference type="ChEBI" id="CHEBI:15377"/>
        <dbReference type="ChEBI" id="CHEBI:15378"/>
        <dbReference type="ChEBI" id="CHEBI:17154"/>
        <dbReference type="ChEBI" id="CHEBI:57540"/>
        <dbReference type="ChEBI" id="CHEBI:57967"/>
        <dbReference type="EC" id="3.2.2.6"/>
    </reaction>
    <physiologicalReaction direction="left-to-right" evidence="9">
        <dbReference type="Rhea" id="RHEA:16302"/>
    </physiologicalReaction>
</comment>
<dbReference type="SUPFAM" id="SSF46785">
    <property type="entry name" value="Winged helix' DNA-binding domain"/>
    <property type="match status" value="3"/>
</dbReference>
<dbReference type="InterPro" id="IPR042197">
    <property type="entry name" value="Apaf_helical"/>
</dbReference>
<evidence type="ECO:0000256" key="10">
    <source>
        <dbReference type="SAM" id="MobiDB-lite"/>
    </source>
</evidence>
<dbReference type="InterPro" id="IPR058192">
    <property type="entry name" value="WHD_ROQ1-like"/>
</dbReference>
<dbReference type="FunFam" id="3.80.10.10:FF:001535">
    <property type="entry name" value="Disease resistance protein RRS1B"/>
    <property type="match status" value="1"/>
</dbReference>
<dbReference type="Gene3D" id="1.10.8.430">
    <property type="entry name" value="Helical domain of apoptotic protease-activating factors"/>
    <property type="match status" value="3"/>
</dbReference>
<dbReference type="Pfam" id="PF00931">
    <property type="entry name" value="NB-ARC"/>
    <property type="match status" value="3"/>
</dbReference>
<dbReference type="PANTHER" id="PTHR11017:SF569">
    <property type="entry name" value="DISEASE RESISTANCE PROTEIN"/>
    <property type="match status" value="1"/>
</dbReference>
<dbReference type="InterPro" id="IPR044974">
    <property type="entry name" value="Disease_R_plants"/>
</dbReference>
<name>A0A1J3GGU2_NOCCA</name>
<dbReference type="PRINTS" id="PR00364">
    <property type="entry name" value="DISEASERSIST"/>
</dbReference>
<evidence type="ECO:0000256" key="3">
    <source>
        <dbReference type="ARBA" id="ARBA00022737"/>
    </source>
</evidence>
<dbReference type="Pfam" id="PF01582">
    <property type="entry name" value="TIR"/>
    <property type="match status" value="3"/>
</dbReference>
<dbReference type="SMART" id="SM00255">
    <property type="entry name" value="TIR"/>
    <property type="match status" value="3"/>
</dbReference>
<keyword evidence="3" id="KW-0677">Repeat</keyword>
<feature type="domain" description="TIR" evidence="11">
    <location>
        <begin position="1143"/>
        <end position="1307"/>
    </location>
</feature>
<dbReference type="Pfam" id="PF23282">
    <property type="entry name" value="WHD_ROQ1"/>
    <property type="match status" value="3"/>
</dbReference>
<keyword evidence="8" id="KW-0520">NAD</keyword>
<dbReference type="InterPro" id="IPR035897">
    <property type="entry name" value="Toll_tir_struct_dom_sf"/>
</dbReference>
<dbReference type="EC" id="3.2.2.6" evidence="1"/>
<dbReference type="InterPro" id="IPR036390">
    <property type="entry name" value="WH_DNA-bd_sf"/>
</dbReference>
<accession>A0A1J3GGU2</accession>
<evidence type="ECO:0000256" key="8">
    <source>
        <dbReference type="ARBA" id="ARBA00023027"/>
    </source>
</evidence>
<dbReference type="InterPro" id="IPR000157">
    <property type="entry name" value="TIR_dom"/>
</dbReference>
<dbReference type="FunFam" id="1.10.8.430:FF:000004">
    <property type="entry name" value="Disease resistance protein (TIR-NBS-LRR class)"/>
    <property type="match status" value="1"/>
</dbReference>
<organism evidence="12">
    <name type="scientific">Noccaea caerulescens</name>
    <name type="common">Alpine penny-cress</name>
    <name type="synonym">Thlaspi caerulescens</name>
    <dbReference type="NCBI Taxonomy" id="107243"/>
    <lineage>
        <taxon>Eukaryota</taxon>
        <taxon>Viridiplantae</taxon>
        <taxon>Streptophyta</taxon>
        <taxon>Embryophyta</taxon>
        <taxon>Tracheophyta</taxon>
        <taxon>Spermatophyta</taxon>
        <taxon>Magnoliopsida</taxon>
        <taxon>eudicotyledons</taxon>
        <taxon>Gunneridae</taxon>
        <taxon>Pentapetalae</taxon>
        <taxon>rosids</taxon>
        <taxon>malvids</taxon>
        <taxon>Brassicales</taxon>
        <taxon>Brassicaceae</taxon>
        <taxon>Coluteocarpeae</taxon>
        <taxon>Noccaea</taxon>
    </lineage>
</organism>
<dbReference type="SMART" id="SM00382">
    <property type="entry name" value="AAA"/>
    <property type="match status" value="3"/>
</dbReference>
<dbReference type="EMBL" id="GEVL01023032">
    <property type="protein sequence ID" value="JAU54309.1"/>
    <property type="molecule type" value="Transcribed_RNA"/>
</dbReference>
<feature type="region of interest" description="Disordered" evidence="10">
    <location>
        <begin position="2590"/>
        <end position="2629"/>
    </location>
</feature>
<evidence type="ECO:0000256" key="4">
    <source>
        <dbReference type="ARBA" id="ARBA00022741"/>
    </source>
</evidence>
<evidence type="ECO:0000256" key="2">
    <source>
        <dbReference type="ARBA" id="ARBA00022614"/>
    </source>
</evidence>
<feature type="compositionally biased region" description="Basic and acidic residues" evidence="10">
    <location>
        <begin position="2599"/>
        <end position="2629"/>
    </location>
</feature>
<dbReference type="Pfam" id="PF20160">
    <property type="entry name" value="C-JID"/>
    <property type="match status" value="1"/>
</dbReference>
<dbReference type="Gene3D" id="3.40.50.300">
    <property type="entry name" value="P-loop containing nucleotide triphosphate hydrolases"/>
    <property type="match status" value="3"/>
</dbReference>
<dbReference type="Gene3D" id="3.80.10.10">
    <property type="entry name" value="Ribonuclease Inhibitor"/>
    <property type="match status" value="4"/>
</dbReference>
<dbReference type="InterPro" id="IPR002182">
    <property type="entry name" value="NB-ARC"/>
</dbReference>
<proteinExistence type="predicted"/>
<protein>
    <recommendedName>
        <fullName evidence="1">ADP-ribosyl cyclase/cyclic ADP-ribose hydrolase</fullName>
        <ecNumber evidence="1">3.2.2.6</ecNumber>
    </recommendedName>
</protein>
<dbReference type="PANTHER" id="PTHR11017">
    <property type="entry name" value="LEUCINE-RICH REPEAT-CONTAINING PROTEIN"/>
    <property type="match status" value="1"/>
</dbReference>
<gene>
    <name evidence="12" type="ORF">LE_TR20764_c0_g1_i1_g.66977</name>
</gene>
<evidence type="ECO:0000313" key="12">
    <source>
        <dbReference type="EMBL" id="JAU54309.1"/>
    </source>
</evidence>
<evidence type="ECO:0000256" key="5">
    <source>
        <dbReference type="ARBA" id="ARBA00022801"/>
    </source>
</evidence>
<evidence type="ECO:0000259" key="11">
    <source>
        <dbReference type="PROSITE" id="PS50104"/>
    </source>
</evidence>
<reference evidence="12" key="1">
    <citation type="submission" date="2016-07" db="EMBL/GenBank/DDBJ databases">
        <title>De novo transcriptome assembly of four accessions of the metal hyperaccumulator plant Noccaea caerulescens.</title>
        <authorList>
            <person name="Blande D."/>
            <person name="Halimaa P."/>
            <person name="Tervahauta A.I."/>
            <person name="Aarts M.G."/>
            <person name="Karenlampi S.O."/>
        </authorList>
    </citation>
    <scope>NUCLEOTIDE SEQUENCE</scope>
</reference>
<dbReference type="FunFam" id="1.10.8.430:FF:000002">
    <property type="entry name" value="Disease resistance protein (TIR-NBS-LRR class)"/>
    <property type="match status" value="1"/>
</dbReference>
<keyword evidence="5" id="KW-0378">Hydrolase</keyword>
<dbReference type="InterPro" id="IPR045344">
    <property type="entry name" value="C-JID"/>
</dbReference>
<dbReference type="GO" id="GO:0007165">
    <property type="term" value="P:signal transduction"/>
    <property type="evidence" value="ECO:0007669"/>
    <property type="project" value="InterPro"/>
</dbReference>
<keyword evidence="4" id="KW-0547">Nucleotide-binding</keyword>
<evidence type="ECO:0000256" key="7">
    <source>
        <dbReference type="ARBA" id="ARBA00022840"/>
    </source>
</evidence>
<dbReference type="SUPFAM" id="SSF52540">
    <property type="entry name" value="P-loop containing nucleoside triphosphate hydrolases"/>
    <property type="match status" value="3"/>
</dbReference>
<keyword evidence="6" id="KW-0611">Plant defense</keyword>
<dbReference type="SUPFAM" id="SSF52200">
    <property type="entry name" value="Toll/Interleukin receptor TIR domain"/>
    <property type="match status" value="3"/>
</dbReference>
<dbReference type="InterPro" id="IPR027417">
    <property type="entry name" value="P-loop_NTPase"/>
</dbReference>
<dbReference type="InterPro" id="IPR032675">
    <property type="entry name" value="LRR_dom_sf"/>
</dbReference>
<dbReference type="PROSITE" id="PS50104">
    <property type="entry name" value="TIR"/>
    <property type="match status" value="3"/>
</dbReference>
<evidence type="ECO:0000256" key="1">
    <source>
        <dbReference type="ARBA" id="ARBA00011982"/>
    </source>
</evidence>
<feature type="domain" description="TIR" evidence="11">
    <location>
        <begin position="1588"/>
        <end position="1752"/>
    </location>
</feature>
<dbReference type="Gene3D" id="3.40.50.10140">
    <property type="entry name" value="Toll/interleukin-1 receptor homology (TIR) domain"/>
    <property type="match status" value="3"/>
</dbReference>
<feature type="domain" description="TIR" evidence="11">
    <location>
        <begin position="5"/>
        <end position="140"/>
    </location>
</feature>
<dbReference type="Pfam" id="PF07725">
    <property type="entry name" value="LRR_3"/>
    <property type="match status" value="1"/>
</dbReference>